<comment type="caution">
    <text evidence="4">The sequence shown here is derived from an EMBL/GenBank/DDBJ whole genome shotgun (WGS) entry which is preliminary data.</text>
</comment>
<dbReference type="AlphaFoldDB" id="A0A4U1G2K0"/>
<dbReference type="GO" id="GO:0046872">
    <property type="term" value="F:metal ion binding"/>
    <property type="evidence" value="ECO:0007669"/>
    <property type="project" value="InterPro"/>
</dbReference>
<dbReference type="InterPro" id="IPR004843">
    <property type="entry name" value="Calcineurin-like_PHP"/>
</dbReference>
<reference evidence="4 5" key="1">
    <citation type="submission" date="2019-04" db="EMBL/GenBank/DDBJ databases">
        <title>Pedobacter sp. RP-1-16 sp. nov., isolated from Arctic soil.</title>
        <authorList>
            <person name="Dahal R.H."/>
            <person name="Kim D.-U."/>
        </authorList>
    </citation>
    <scope>NUCLEOTIDE SEQUENCE [LARGE SCALE GENOMIC DNA]</scope>
    <source>
        <strain evidence="4 5">RP-1-16</strain>
    </source>
</reference>
<dbReference type="Pfam" id="PF00149">
    <property type="entry name" value="Metallophos"/>
    <property type="match status" value="1"/>
</dbReference>
<dbReference type="InterPro" id="IPR006146">
    <property type="entry name" value="5'-Nucleotdase_CS"/>
</dbReference>
<accession>A0A4U1G2K0</accession>
<dbReference type="CDD" id="cd00845">
    <property type="entry name" value="MPP_UshA_N_like"/>
    <property type="match status" value="1"/>
</dbReference>
<dbReference type="RefSeq" id="WP_136881637.1">
    <property type="nucleotide sequence ID" value="NZ_SWDX01000009.1"/>
</dbReference>
<protein>
    <submittedName>
        <fullName evidence="4">Bifunctional metallophosphatase/5'-nucleotidase</fullName>
    </submittedName>
</protein>
<name>A0A4U1G2K0_9SPHI</name>
<keyword evidence="2" id="KW-0547">Nucleotide-binding</keyword>
<feature type="domain" description="Calcineurin-like phosphoesterase" evidence="3">
    <location>
        <begin position="41"/>
        <end position="258"/>
    </location>
</feature>
<dbReference type="InterPro" id="IPR006311">
    <property type="entry name" value="TAT_signal"/>
</dbReference>
<dbReference type="PANTHER" id="PTHR11575:SF24">
    <property type="entry name" value="5'-NUCLEOTIDASE"/>
    <property type="match status" value="1"/>
</dbReference>
<evidence type="ECO:0000256" key="2">
    <source>
        <dbReference type="RuleBase" id="RU362119"/>
    </source>
</evidence>
<dbReference type="EMBL" id="SWDX01000009">
    <property type="protein sequence ID" value="TKC57728.1"/>
    <property type="molecule type" value="Genomic_DNA"/>
</dbReference>
<keyword evidence="2" id="KW-0378">Hydrolase</keyword>
<dbReference type="PANTHER" id="PTHR11575">
    <property type="entry name" value="5'-NUCLEOTIDASE-RELATED"/>
    <property type="match status" value="1"/>
</dbReference>
<proteinExistence type="inferred from homology"/>
<dbReference type="PRINTS" id="PR01607">
    <property type="entry name" value="APYRASEFAMLY"/>
</dbReference>
<sequence length="315" mass="34604">MEELLKINRRDFIRTGGIAAATTALSLSSLNGFAAGDVLKLTILHTNDVHSRIEPFPMDGSKKQGLGGTARRSALIKQIRAKEENVLLLDAGDIFQGTPYFNKFGGELEIKLMTAMGYDAATMGNHDFDNGLAGFNKQLPHANFPILCSNYDFTNTLLKGATKPYQIFKKSGLKIGVFGIGIELKGLVEGKNYGDTVFIDPVAKANEMADLLKQDLKCDLVICLSHLGYKYASAKVSDQVLAKNNRNIDLIIGGHTHTFMDQPEDVQNLSGRITTINQVGFAGINLGRIDYYFERYKGKRIKTASPYIISNELDS</sequence>
<comment type="similarity">
    <text evidence="1 2">Belongs to the 5'-nucleotidase family.</text>
</comment>
<dbReference type="PROSITE" id="PS00785">
    <property type="entry name" value="5_NUCLEOTIDASE_1"/>
    <property type="match status" value="1"/>
</dbReference>
<dbReference type="PROSITE" id="PS51318">
    <property type="entry name" value="TAT"/>
    <property type="match status" value="1"/>
</dbReference>
<dbReference type="Proteomes" id="UP000309594">
    <property type="component" value="Unassembled WGS sequence"/>
</dbReference>
<dbReference type="GO" id="GO:0000166">
    <property type="term" value="F:nucleotide binding"/>
    <property type="evidence" value="ECO:0007669"/>
    <property type="project" value="UniProtKB-KW"/>
</dbReference>
<evidence type="ECO:0000313" key="5">
    <source>
        <dbReference type="Proteomes" id="UP000309594"/>
    </source>
</evidence>
<dbReference type="GO" id="GO:0016788">
    <property type="term" value="F:hydrolase activity, acting on ester bonds"/>
    <property type="evidence" value="ECO:0007669"/>
    <property type="project" value="InterPro"/>
</dbReference>
<gene>
    <name evidence="4" type="ORF">FBD94_20870</name>
</gene>
<evidence type="ECO:0000313" key="4">
    <source>
        <dbReference type="EMBL" id="TKC57728.1"/>
    </source>
</evidence>
<evidence type="ECO:0000256" key="1">
    <source>
        <dbReference type="ARBA" id="ARBA00006654"/>
    </source>
</evidence>
<dbReference type="InterPro" id="IPR006179">
    <property type="entry name" value="5_nucleotidase/apyrase"/>
</dbReference>
<dbReference type="SUPFAM" id="SSF56300">
    <property type="entry name" value="Metallo-dependent phosphatases"/>
    <property type="match status" value="1"/>
</dbReference>
<organism evidence="4 5">
    <name type="scientific">Pedobacter hiemivivus</name>
    <dbReference type="NCBI Taxonomy" id="2530454"/>
    <lineage>
        <taxon>Bacteria</taxon>
        <taxon>Pseudomonadati</taxon>
        <taxon>Bacteroidota</taxon>
        <taxon>Sphingobacteriia</taxon>
        <taxon>Sphingobacteriales</taxon>
        <taxon>Sphingobacteriaceae</taxon>
        <taxon>Pedobacter</taxon>
    </lineage>
</organism>
<dbReference type="GO" id="GO:0009166">
    <property type="term" value="P:nucleotide catabolic process"/>
    <property type="evidence" value="ECO:0007669"/>
    <property type="project" value="InterPro"/>
</dbReference>
<dbReference type="InterPro" id="IPR029052">
    <property type="entry name" value="Metallo-depent_PP-like"/>
</dbReference>
<evidence type="ECO:0000259" key="3">
    <source>
        <dbReference type="Pfam" id="PF00149"/>
    </source>
</evidence>
<dbReference type="Gene3D" id="3.60.21.10">
    <property type="match status" value="1"/>
</dbReference>